<feature type="compositionally biased region" description="Polar residues" evidence="2">
    <location>
        <begin position="1933"/>
        <end position="1949"/>
    </location>
</feature>
<sequence>MQHVKPTSKGDPLCPLGFHPQVRWPTRCKRCFRDYKEHGNRSREQDSQLRKDELTVSTPAISTLTYKGTNDADKGGSLGSRNWTSSTNLSSLGNSNSNKHDDFGKFSSTSSSWTSSPNLAEEKEDTPNVTVSFTLPRRKKSTTDEPPRKDLAPDDEARKTQYTFRRRTSPSTITSSPNYDSSASLPPAKPPSSSAGANSSSSTASSYRARSSTREEPQRQNKSEVDFLLQVKSSPKVTTRSSSSSRVSAYRKSDEFDSDDEGSVQTSTTDTTLVNHEKELQEEIESLKKELEAMKVRCERAEREKSDFMLRRLASETVTSSTRTSASEFLKLQQKVNELKANNEDLRDEKKSYAQRVRELECDLDAIKASGVQREVQVLRDKLNKAENMCDRLAEANEEMKKEIRDMEEEMDEMQDKFREDRADEYTSLKKELEQQTKNCRILSFKLRKAEKKAETLDAEKLEAERKCREVAGGQVGLDKVERIKQLEHDLSVANEAAARLQKELEEANSKLKSSDKDKGSSTSSLLKKKAPKLGTVPKTPSGDKVSRESLTRGDSQEDPVQLLRDLQDSLEREADLREQLRFAEEEAANLRKKASRVEDDNESLVLQLKKMATKARTRRLSPSHNRLTPEPVEKDEGISDEDDPSELRMLLELNEQESSVLRRKVEDLEVEGDHLKRKVKDLQEMLNSKSTNARRAPTSSSSGSKTDTVTDKKIKVLEEEMGQIRMKLIEKERECERLHAEISSGGKKQKTLVKSRSLDGDQQTVDLKRQLQVIESEANVLRSKTQELEADNEKLVSENRRLTMLSSSRRSSSVERLGDSKTLNALEKQLDEANKRIKELEQSKPGASRDSAIPVGEIEALKKQVKKIETEKKKQEEVLKRLKEEAVETVTEYYKKRVPKKPTDLTTKLQMKKMVDDLENEISEILVVLKKSGGTKAENELSSLKTEFEKTKAKLDGQIKEAKDQCESKDKEVEKLNKILEELENEKVKLKKEAEKSKTSLEKEVEKLKETKTDLEKDKKQLNSEIDKLKLALKQETAKDESKTLKKKIETLTVDLDNARKESESLKKQLDLAAQSSTENSKLIKELEEKTKNLEEVGKKLKETEDKLKKSEKLVSSKKEKIVKMEKDNEELGGKYIELEKEKNSMLTEKKSLQNKLDEAEKKLKSLQEDLDSKTKELNKLESGSAGDAETKKPLKPSAKSAQEIKELKEELAASKEKSKELAEKLEKTEEELKKSESNFERRERKFTREIEEWEKKASELEMDLQEATEEIAAERKLMERLRASQESEMKAKDLEITQLRTDSLSASKQKIQEMQSQIDRLEMALESEKREYDELTSKYEQLEEEHVVIKASLVKEKEKIQSELVKTEADLEEAEEELTSVRATFNAKQDCWIKEKLKFEDKMNEYDTLVLEKNRLQAFCDEKQSEIDQYKKETHGLKEQIDYMKKDNEELRRQIEDYEKVSKVHRSMNADVTALEKELKEYKTRLVMEEKAKKTELSKLKHRYDHRIAVLSDEMLSIQGQVARFKRERDSYRHMLEEAHRNIQEFKNTGTLSNRYSMDGDELKMHMASLEQQISVMEDQLSESRLEASRLRTELVSERSAWEVKLSELNSKLNELEEEKIMNSGRTKITGLKTKMELAWHKEREEQHRLLQETSTLARDLRQTLFEVERERDRERLESKRRIEQLKKTADEENDEIRKKLSEMQCDLLELRDAHAKLRTTNEKLRREKDKYDRERDMFRQSLSTRKRNEEEAERQIISVSQLVEQLTDLAPELFPSKPRPVGPQPTPPVRRKGKSRESSPLMERKEFSREPSLAKEDAKTHEVNEILRRLSEAAEQLKKSQRMDSTRRSFSSFRSSSIESDGGSVENVRRRTGVQRKNSTLRKSLSLEQTSPSEQQQIYMDDTEGSMTSIQSLEDMEKFRSLHRREQSYDSRLSGGSTQSEVIPSSNKKKKLSLFGKLTKKLTKSRSIDNDGSEAGSTGRLDPGSDVSLAEDKGSFRDKFTGVFKKSGSTSRGNSVERSLKPPATPRSSVERPLVNDSKGESSNRPLTRKPPATAPVQRKVLNK</sequence>
<dbReference type="PANTHER" id="PTHR15742">
    <property type="entry name" value="GIRDIN"/>
    <property type="match status" value="1"/>
</dbReference>
<evidence type="ECO:0000313" key="4">
    <source>
        <dbReference type="Proteomes" id="UP001307889"/>
    </source>
</evidence>
<feature type="region of interest" description="Disordered" evidence="2">
    <location>
        <begin position="1731"/>
        <end position="1757"/>
    </location>
</feature>
<feature type="compositionally biased region" description="Low complexity" evidence="2">
    <location>
        <begin position="80"/>
        <end position="97"/>
    </location>
</feature>
<feature type="compositionally biased region" description="Basic and acidic residues" evidence="2">
    <location>
        <begin position="1204"/>
        <end position="1247"/>
    </location>
</feature>
<feature type="compositionally biased region" description="Basic and acidic residues" evidence="2">
    <location>
        <begin position="1805"/>
        <end position="1850"/>
    </location>
</feature>
<dbReference type="Gene3D" id="1.10.287.1490">
    <property type="match status" value="1"/>
</dbReference>
<feature type="compositionally biased region" description="Polar residues" evidence="2">
    <location>
        <begin position="2010"/>
        <end position="2020"/>
    </location>
</feature>
<feature type="compositionally biased region" description="Basic and acidic residues" evidence="2">
    <location>
        <begin position="507"/>
        <end position="520"/>
    </location>
</feature>
<feature type="compositionally biased region" description="Basic and acidic residues" evidence="2">
    <location>
        <begin position="37"/>
        <end position="54"/>
    </location>
</feature>
<name>A0ABN7AK04_9HEMI</name>
<feature type="compositionally biased region" description="Low complexity" evidence="2">
    <location>
        <begin position="1851"/>
        <end position="1860"/>
    </location>
</feature>
<feature type="coiled-coil region" evidence="1">
    <location>
        <begin position="567"/>
        <end position="608"/>
    </location>
</feature>
<feature type="region of interest" description="Disordered" evidence="2">
    <location>
        <begin position="1061"/>
        <end position="1082"/>
    </location>
</feature>
<feature type="compositionally biased region" description="Basic and acidic residues" evidence="2">
    <location>
        <begin position="1061"/>
        <end position="1071"/>
    </location>
</feature>
<dbReference type="SUPFAM" id="SSF57997">
    <property type="entry name" value="Tropomyosin"/>
    <property type="match status" value="1"/>
</dbReference>
<reference evidence="3 4" key="1">
    <citation type="submission" date="2023-09" db="EMBL/GenBank/DDBJ databases">
        <title>Nesidiocoris tenuis whole genome shotgun sequence.</title>
        <authorList>
            <person name="Shibata T."/>
            <person name="Shimoda M."/>
            <person name="Kobayashi T."/>
            <person name="Uehara T."/>
        </authorList>
    </citation>
    <scope>NUCLEOTIDE SEQUENCE [LARGE SCALE GENOMIC DNA]</scope>
    <source>
        <strain evidence="3 4">Japan</strain>
    </source>
</reference>
<feature type="compositionally biased region" description="Low complexity" evidence="2">
    <location>
        <begin position="107"/>
        <end position="116"/>
    </location>
</feature>
<feature type="compositionally biased region" description="Basic and acidic residues" evidence="2">
    <location>
        <begin position="1731"/>
        <end position="1741"/>
    </location>
</feature>
<proteinExistence type="predicted"/>
<keyword evidence="4" id="KW-1185">Reference proteome</keyword>
<feature type="compositionally biased region" description="Basic and acidic residues" evidence="2">
    <location>
        <begin position="1993"/>
        <end position="2003"/>
    </location>
</feature>
<feature type="compositionally biased region" description="Low complexity" evidence="2">
    <location>
        <begin position="231"/>
        <end position="250"/>
    </location>
</feature>
<gene>
    <name evidence="3" type="ORF">NTJ_05197</name>
</gene>
<feature type="compositionally biased region" description="Low complexity" evidence="2">
    <location>
        <begin position="169"/>
        <end position="210"/>
    </location>
</feature>
<feature type="compositionally biased region" description="Basic and acidic residues" evidence="2">
    <location>
        <begin position="545"/>
        <end position="556"/>
    </location>
</feature>
<feature type="region of interest" description="Disordered" evidence="2">
    <location>
        <begin position="37"/>
        <end position="276"/>
    </location>
</feature>
<dbReference type="EMBL" id="AP028911">
    <property type="protein sequence ID" value="BES92388.1"/>
    <property type="molecule type" value="Genomic_DNA"/>
</dbReference>
<feature type="region of interest" description="Disordered" evidence="2">
    <location>
        <begin position="1924"/>
        <end position="2067"/>
    </location>
</feature>
<feature type="region of interest" description="Disordered" evidence="2">
    <location>
        <begin position="802"/>
        <end position="821"/>
    </location>
</feature>
<feature type="compositionally biased region" description="Polar residues" evidence="2">
    <location>
        <begin position="1878"/>
        <end position="1901"/>
    </location>
</feature>
<evidence type="ECO:0000256" key="1">
    <source>
        <dbReference type="SAM" id="Coils"/>
    </source>
</evidence>
<feature type="region of interest" description="Disordered" evidence="2">
    <location>
        <begin position="1168"/>
        <end position="1247"/>
    </location>
</feature>
<feature type="compositionally biased region" description="Polar residues" evidence="2">
    <location>
        <begin position="263"/>
        <end position="274"/>
    </location>
</feature>
<feature type="coiled-coil region" evidence="1">
    <location>
        <begin position="1415"/>
        <end position="1494"/>
    </location>
</feature>
<feature type="region of interest" description="Disordered" evidence="2">
    <location>
        <begin position="1774"/>
        <end position="1912"/>
    </location>
</feature>
<dbReference type="Proteomes" id="UP001307889">
    <property type="component" value="Chromosome 3"/>
</dbReference>
<evidence type="ECO:0000313" key="3">
    <source>
        <dbReference type="EMBL" id="BES92388.1"/>
    </source>
</evidence>
<dbReference type="PANTHER" id="PTHR15742:SF5">
    <property type="entry name" value="GIRDIN"/>
    <property type="match status" value="1"/>
</dbReference>
<feature type="compositionally biased region" description="Basic and acidic residues" evidence="2">
    <location>
        <begin position="141"/>
        <end position="159"/>
    </location>
</feature>
<protein>
    <submittedName>
        <fullName evidence="3">SOGA family member</fullName>
    </submittedName>
</protein>
<feature type="region of interest" description="Disordered" evidence="2">
    <location>
        <begin position="992"/>
        <end position="1013"/>
    </location>
</feature>
<feature type="compositionally biased region" description="Polar residues" evidence="2">
    <location>
        <begin position="686"/>
        <end position="705"/>
    </location>
</feature>
<feature type="compositionally biased region" description="Basic residues" evidence="2">
    <location>
        <begin position="612"/>
        <end position="622"/>
    </location>
</feature>
<feature type="coiled-coil region" evidence="1">
    <location>
        <begin position="1524"/>
        <end position="1628"/>
    </location>
</feature>
<evidence type="ECO:0000256" key="2">
    <source>
        <dbReference type="SAM" id="MobiDB-lite"/>
    </source>
</evidence>
<feature type="region of interest" description="Disordered" evidence="2">
    <location>
        <begin position="507"/>
        <end position="567"/>
    </location>
</feature>
<dbReference type="InterPro" id="IPR049885">
    <property type="entry name" value="MTCL1-3"/>
</dbReference>
<feature type="region of interest" description="Disordered" evidence="2">
    <location>
        <begin position="741"/>
        <end position="762"/>
    </location>
</feature>
<feature type="compositionally biased region" description="Pro residues" evidence="2">
    <location>
        <begin position="1780"/>
        <end position="1791"/>
    </location>
</feature>
<feature type="region of interest" description="Disordered" evidence="2">
    <location>
        <begin position="673"/>
        <end position="713"/>
    </location>
</feature>
<feature type="compositionally biased region" description="Basic and acidic residues" evidence="2">
    <location>
        <begin position="1168"/>
        <end position="1181"/>
    </location>
</feature>
<feature type="compositionally biased region" description="Polar residues" evidence="2">
    <location>
        <begin position="55"/>
        <end position="68"/>
    </location>
</feature>
<organism evidence="3 4">
    <name type="scientific">Nesidiocoris tenuis</name>
    <dbReference type="NCBI Taxonomy" id="355587"/>
    <lineage>
        <taxon>Eukaryota</taxon>
        <taxon>Metazoa</taxon>
        <taxon>Ecdysozoa</taxon>
        <taxon>Arthropoda</taxon>
        <taxon>Hexapoda</taxon>
        <taxon>Insecta</taxon>
        <taxon>Pterygota</taxon>
        <taxon>Neoptera</taxon>
        <taxon>Paraneoptera</taxon>
        <taxon>Hemiptera</taxon>
        <taxon>Heteroptera</taxon>
        <taxon>Panheteroptera</taxon>
        <taxon>Cimicomorpha</taxon>
        <taxon>Miridae</taxon>
        <taxon>Dicyphina</taxon>
        <taxon>Nesidiocoris</taxon>
    </lineage>
</organism>
<feature type="region of interest" description="Disordered" evidence="2">
    <location>
        <begin position="611"/>
        <end position="645"/>
    </location>
</feature>
<feature type="compositionally biased region" description="Basic and acidic residues" evidence="2">
    <location>
        <begin position="212"/>
        <end position="225"/>
    </location>
</feature>
<feature type="compositionally biased region" description="Basic residues" evidence="2">
    <location>
        <begin position="1950"/>
        <end position="1967"/>
    </location>
</feature>
<keyword evidence="1" id="KW-0175">Coiled coil</keyword>
<accession>A0ABN7AK04</accession>